<name>A0A9P6XTL4_9FUNG</name>
<evidence type="ECO:0000313" key="2">
    <source>
        <dbReference type="Proteomes" id="UP000740926"/>
    </source>
</evidence>
<proteinExistence type="predicted"/>
<keyword evidence="2" id="KW-1185">Reference proteome</keyword>
<gene>
    <name evidence="1" type="ORF">G6F50_016452</name>
</gene>
<organism evidence="1 2">
    <name type="scientific">Rhizopus delemar</name>
    <dbReference type="NCBI Taxonomy" id="936053"/>
    <lineage>
        <taxon>Eukaryota</taxon>
        <taxon>Fungi</taxon>
        <taxon>Fungi incertae sedis</taxon>
        <taxon>Mucoromycota</taxon>
        <taxon>Mucoromycotina</taxon>
        <taxon>Mucoromycetes</taxon>
        <taxon>Mucorales</taxon>
        <taxon>Mucorineae</taxon>
        <taxon>Rhizopodaceae</taxon>
        <taxon>Rhizopus</taxon>
    </lineage>
</organism>
<protein>
    <submittedName>
        <fullName evidence="1">Uncharacterized protein</fullName>
    </submittedName>
</protein>
<comment type="caution">
    <text evidence="1">The sequence shown here is derived from an EMBL/GenBank/DDBJ whole genome shotgun (WGS) entry which is preliminary data.</text>
</comment>
<accession>A0A9P6XTL4</accession>
<dbReference type="Proteomes" id="UP000740926">
    <property type="component" value="Unassembled WGS sequence"/>
</dbReference>
<reference evidence="1 2" key="1">
    <citation type="journal article" date="2020" name="Microb. Genom.">
        <title>Genetic diversity of clinical and environmental Mucorales isolates obtained from an investigation of mucormycosis cases among solid organ transplant recipients.</title>
        <authorList>
            <person name="Nguyen M.H."/>
            <person name="Kaul D."/>
            <person name="Muto C."/>
            <person name="Cheng S.J."/>
            <person name="Richter R.A."/>
            <person name="Bruno V.M."/>
            <person name="Liu G."/>
            <person name="Beyhan S."/>
            <person name="Sundermann A.J."/>
            <person name="Mounaud S."/>
            <person name="Pasculle A.W."/>
            <person name="Nierman W.C."/>
            <person name="Driscoll E."/>
            <person name="Cumbie R."/>
            <person name="Clancy C.J."/>
            <person name="Dupont C.L."/>
        </authorList>
    </citation>
    <scope>NUCLEOTIDE SEQUENCE [LARGE SCALE GENOMIC DNA]</scope>
    <source>
        <strain evidence="1 2">GL24</strain>
    </source>
</reference>
<dbReference type="AlphaFoldDB" id="A0A9P6XTL4"/>
<sequence length="126" mass="12714">MALTEVICDRPAISENCRSSGCATLDAIVSGLPPGRLACTWIVGKSTCGNGATGSSGQAAIPTSRIASASSDVPMGRLMKLAEMLISHSPPRPAPTPPPARAPCCPASACTARPPPRAARRSGHPG</sequence>
<dbReference type="EMBL" id="JAANIU010010377">
    <property type="protein sequence ID" value="KAG1531904.1"/>
    <property type="molecule type" value="Genomic_DNA"/>
</dbReference>
<evidence type="ECO:0000313" key="1">
    <source>
        <dbReference type="EMBL" id="KAG1531904.1"/>
    </source>
</evidence>